<evidence type="ECO:0000256" key="4">
    <source>
        <dbReference type="ARBA" id="ARBA00022741"/>
    </source>
</evidence>
<dbReference type="SMART" id="SM00028">
    <property type="entry name" value="TPR"/>
    <property type="match status" value="5"/>
</dbReference>
<evidence type="ECO:0000256" key="10">
    <source>
        <dbReference type="SAM" id="Phobius"/>
    </source>
</evidence>
<sequence>MKRKLGNFLFFIMVLILSFEGKAQSLVNVDSLKSVLNNTEGKARVETLNLLATNLRESEQESAFNYALEAEGLAHSIGDISGESLAKENIGWIYYRRGQYQKSFDFSKDAYELALQVDNMKVAARLLNSMGALYYEQQNFDLAIEQFKKAYLLSKREGDLYTQIRSLNNVAYNFSQKNELDSALYYAKYAIEVNRNAGSPYLTAFANRVIGDIYYTTGNYDSAASIFENSLNEARLQHVKTTEASVTHRLGATYLKLGKLSDAEKVLLEGVKVSEENKFLDELAKNHKYLAQVYEEKGDIRNAYRHQSTYVVLNDSLVDKGNRDRIALLQGMFQEDLDKSELNLLKEQNENQAQRLKLIRRNYYIIAIAIVLILGLLIWLFLLNRNIKKYNDFLLEQKRKIKDQNIDLEAKSLQLEKINETKNKLFSILGHDLKAPIGQVKSVVDLLIQGMLTKEEFEELLKVLNKDINSVHFTLNNTLKWSMAQMEGFKLKKMPFNLYDLVASNLTLIEPQLKEKEIVVSNLMQKDQLVYADQDLMEVVVRNILNNAVKFSKRNGTVEITTSPKGQFVKWCVQDHGIGIKASQIKEILGKDYIITDSQKGTEQEKGSGLGLQLCKEFVRMNGGEIYIQSKEGEGTRICLDIPQGDLIQDSNTSAKKEISQA</sequence>
<keyword evidence="8" id="KW-0802">TPR repeat</keyword>
<dbReference type="SMART" id="SM00387">
    <property type="entry name" value="HATPase_c"/>
    <property type="match status" value="1"/>
</dbReference>
<keyword evidence="6" id="KW-0067">ATP-binding</keyword>
<organism evidence="12 13">
    <name type="scientific">Algoriphagus halophilus</name>
    <dbReference type="NCBI Taxonomy" id="226505"/>
    <lineage>
        <taxon>Bacteria</taxon>
        <taxon>Pseudomonadati</taxon>
        <taxon>Bacteroidota</taxon>
        <taxon>Cytophagia</taxon>
        <taxon>Cytophagales</taxon>
        <taxon>Cyclobacteriaceae</taxon>
        <taxon>Algoriphagus</taxon>
    </lineage>
</organism>
<feature type="transmembrane region" description="Helical" evidence="10">
    <location>
        <begin position="363"/>
        <end position="383"/>
    </location>
</feature>
<keyword evidence="13" id="KW-1185">Reference proteome</keyword>
<feature type="domain" description="Histidine kinase" evidence="11">
    <location>
        <begin position="428"/>
        <end position="646"/>
    </location>
</feature>
<dbReference type="Gene3D" id="1.25.40.10">
    <property type="entry name" value="Tetratricopeptide repeat domain"/>
    <property type="match status" value="2"/>
</dbReference>
<name>A0A1N6DI52_9BACT</name>
<dbReference type="AlphaFoldDB" id="A0A1N6DI52"/>
<evidence type="ECO:0000313" key="13">
    <source>
        <dbReference type="Proteomes" id="UP000185221"/>
    </source>
</evidence>
<accession>A0A1N6DI52</accession>
<evidence type="ECO:0000256" key="7">
    <source>
        <dbReference type="ARBA" id="ARBA00023012"/>
    </source>
</evidence>
<reference evidence="13" key="1">
    <citation type="submission" date="2016-11" db="EMBL/GenBank/DDBJ databases">
        <authorList>
            <person name="Varghese N."/>
            <person name="Submissions S."/>
        </authorList>
    </citation>
    <scope>NUCLEOTIDE SEQUENCE [LARGE SCALE GENOMIC DNA]</scope>
    <source>
        <strain evidence="13">DSM 15292</strain>
    </source>
</reference>
<dbReference type="PROSITE" id="PS50109">
    <property type="entry name" value="HIS_KIN"/>
    <property type="match status" value="1"/>
</dbReference>
<dbReference type="PANTHER" id="PTHR42878:SF7">
    <property type="entry name" value="SENSOR HISTIDINE KINASE GLRK"/>
    <property type="match status" value="1"/>
</dbReference>
<dbReference type="GO" id="GO:0030295">
    <property type="term" value="F:protein kinase activator activity"/>
    <property type="evidence" value="ECO:0007669"/>
    <property type="project" value="TreeGrafter"/>
</dbReference>
<evidence type="ECO:0000256" key="6">
    <source>
        <dbReference type="ARBA" id="ARBA00022840"/>
    </source>
</evidence>
<feature type="coiled-coil region" evidence="9">
    <location>
        <begin position="391"/>
        <end position="421"/>
    </location>
</feature>
<comment type="catalytic activity">
    <reaction evidence="1">
        <text>ATP + protein L-histidine = ADP + protein N-phospho-L-histidine.</text>
        <dbReference type="EC" id="2.7.13.3"/>
    </reaction>
</comment>
<dbReference type="Gene3D" id="1.10.287.130">
    <property type="match status" value="1"/>
</dbReference>
<dbReference type="InterPro" id="IPR004358">
    <property type="entry name" value="Sig_transdc_His_kin-like_C"/>
</dbReference>
<evidence type="ECO:0000256" key="8">
    <source>
        <dbReference type="PROSITE-ProRule" id="PRU00339"/>
    </source>
</evidence>
<dbReference type="SUPFAM" id="SSF55874">
    <property type="entry name" value="ATPase domain of HSP90 chaperone/DNA topoisomerase II/histidine kinase"/>
    <property type="match status" value="1"/>
</dbReference>
<evidence type="ECO:0000256" key="5">
    <source>
        <dbReference type="ARBA" id="ARBA00022777"/>
    </source>
</evidence>
<dbReference type="Pfam" id="PF02518">
    <property type="entry name" value="HATPase_c"/>
    <property type="match status" value="1"/>
</dbReference>
<keyword evidence="3" id="KW-0808">Transferase</keyword>
<dbReference type="EC" id="2.7.13.3" evidence="2"/>
<dbReference type="InterPro" id="IPR050351">
    <property type="entry name" value="BphY/WalK/GraS-like"/>
</dbReference>
<keyword evidence="9" id="KW-0175">Coiled coil</keyword>
<dbReference type="InterPro" id="IPR019734">
    <property type="entry name" value="TPR_rpt"/>
</dbReference>
<evidence type="ECO:0000259" key="11">
    <source>
        <dbReference type="PROSITE" id="PS50109"/>
    </source>
</evidence>
<dbReference type="GO" id="GO:0007234">
    <property type="term" value="P:osmosensory signaling via phosphorelay pathway"/>
    <property type="evidence" value="ECO:0007669"/>
    <property type="project" value="TreeGrafter"/>
</dbReference>
<dbReference type="GO" id="GO:0000155">
    <property type="term" value="F:phosphorelay sensor kinase activity"/>
    <property type="evidence" value="ECO:0007669"/>
    <property type="project" value="InterPro"/>
</dbReference>
<dbReference type="SUPFAM" id="SSF48452">
    <property type="entry name" value="TPR-like"/>
    <property type="match status" value="1"/>
</dbReference>
<feature type="repeat" description="TPR" evidence="8">
    <location>
        <begin position="124"/>
        <end position="157"/>
    </location>
</feature>
<keyword evidence="10" id="KW-0812">Transmembrane</keyword>
<dbReference type="GO" id="GO:0005524">
    <property type="term" value="F:ATP binding"/>
    <property type="evidence" value="ECO:0007669"/>
    <property type="project" value="UniProtKB-KW"/>
</dbReference>
<dbReference type="PROSITE" id="PS50005">
    <property type="entry name" value="TPR"/>
    <property type="match status" value="2"/>
</dbReference>
<dbReference type="EMBL" id="FSRC01000001">
    <property type="protein sequence ID" value="SIN70460.1"/>
    <property type="molecule type" value="Genomic_DNA"/>
</dbReference>
<keyword evidence="4" id="KW-0547">Nucleotide-binding</keyword>
<dbReference type="Proteomes" id="UP000185221">
    <property type="component" value="Unassembled WGS sequence"/>
</dbReference>
<keyword evidence="10" id="KW-1133">Transmembrane helix</keyword>
<keyword evidence="7" id="KW-0902">Two-component regulatory system</keyword>
<gene>
    <name evidence="12" type="ORF">SAMN05444394_0947</name>
</gene>
<feature type="repeat" description="TPR" evidence="8">
    <location>
        <begin position="244"/>
        <end position="277"/>
    </location>
</feature>
<dbReference type="GO" id="GO:0000156">
    <property type="term" value="F:phosphorelay response regulator activity"/>
    <property type="evidence" value="ECO:0007669"/>
    <property type="project" value="TreeGrafter"/>
</dbReference>
<proteinExistence type="predicted"/>
<evidence type="ECO:0000256" key="3">
    <source>
        <dbReference type="ARBA" id="ARBA00022679"/>
    </source>
</evidence>
<evidence type="ECO:0000256" key="1">
    <source>
        <dbReference type="ARBA" id="ARBA00000085"/>
    </source>
</evidence>
<dbReference type="Pfam" id="PF13424">
    <property type="entry name" value="TPR_12"/>
    <property type="match status" value="1"/>
</dbReference>
<keyword evidence="5 12" id="KW-0418">Kinase</keyword>
<evidence type="ECO:0000256" key="9">
    <source>
        <dbReference type="SAM" id="Coils"/>
    </source>
</evidence>
<dbReference type="InterPro" id="IPR036097">
    <property type="entry name" value="HisK_dim/P_sf"/>
</dbReference>
<dbReference type="InterPro" id="IPR011990">
    <property type="entry name" value="TPR-like_helical_dom_sf"/>
</dbReference>
<dbReference type="PANTHER" id="PTHR42878">
    <property type="entry name" value="TWO-COMPONENT HISTIDINE KINASE"/>
    <property type="match status" value="1"/>
</dbReference>
<dbReference type="InterPro" id="IPR005467">
    <property type="entry name" value="His_kinase_dom"/>
</dbReference>
<dbReference type="STRING" id="226505.SAMN05444394_0947"/>
<evidence type="ECO:0000256" key="2">
    <source>
        <dbReference type="ARBA" id="ARBA00012438"/>
    </source>
</evidence>
<dbReference type="InterPro" id="IPR003594">
    <property type="entry name" value="HATPase_dom"/>
</dbReference>
<dbReference type="SUPFAM" id="SSF47384">
    <property type="entry name" value="Homodimeric domain of signal transducing histidine kinase"/>
    <property type="match status" value="1"/>
</dbReference>
<keyword evidence="10" id="KW-0472">Membrane</keyword>
<dbReference type="InterPro" id="IPR036890">
    <property type="entry name" value="HATPase_C_sf"/>
</dbReference>
<dbReference type="Gene3D" id="3.30.565.10">
    <property type="entry name" value="Histidine kinase-like ATPase, C-terminal domain"/>
    <property type="match status" value="1"/>
</dbReference>
<evidence type="ECO:0000313" key="12">
    <source>
        <dbReference type="EMBL" id="SIN70460.1"/>
    </source>
</evidence>
<protein>
    <recommendedName>
        <fullName evidence="2">histidine kinase</fullName>
        <ecNumber evidence="2">2.7.13.3</ecNumber>
    </recommendedName>
</protein>
<dbReference type="PRINTS" id="PR00344">
    <property type="entry name" value="BCTRLSENSOR"/>
</dbReference>